<protein>
    <recommendedName>
        <fullName evidence="2">Reverse transcriptase Ty1/copia-type domain-containing protein</fullName>
    </recommendedName>
</protein>
<comment type="caution">
    <text evidence="3">The sequence shown here is derived from an EMBL/GenBank/DDBJ whole genome shotgun (WGS) entry which is preliminary data.</text>
</comment>
<sequence length="372" mass="41214">MTAECLPAAHPVTRPVRPGHRPARPAPRPVRPGHQSAHPAPRPVRPGHGRPRRRPGRSHRLLDRAIHLRPLAGAHLGSRRLARPALARRHAGGVRTWELVPRPPHANVITGKWVFKHKLGSDGTLERYKARWVVRGFRQRAGVDFTDTFAPVVKPGTIRTVLHLATSRVWPVHQMDIPDAFLHGHLSEQVYCQQPIGFVDAERPDDVCLLSRSLYGLKQAPRVWYQRIAGFLHQLGFRSTRSDASLFIYRTGNDMAYLLVPIFPRSFQNTREGPEGATGHQTIGRRAWVWPAPPYGATASPLRRLFAYKKVPDLIPLDETPKDSRAPPHRETPSGTSPCSGTPGTGNCPGVISTAVSTAIFTAIAAPMMGRE</sequence>
<feature type="compositionally biased region" description="Basic and acidic residues" evidence="1">
    <location>
        <begin position="319"/>
        <end position="332"/>
    </location>
</feature>
<dbReference type="Proteomes" id="UP001231189">
    <property type="component" value="Unassembled WGS sequence"/>
</dbReference>
<evidence type="ECO:0000313" key="4">
    <source>
        <dbReference type="Proteomes" id="UP001231189"/>
    </source>
</evidence>
<organism evidence="3 4">
    <name type="scientific">Lolium multiflorum</name>
    <name type="common">Italian ryegrass</name>
    <name type="synonym">Lolium perenne subsp. multiflorum</name>
    <dbReference type="NCBI Taxonomy" id="4521"/>
    <lineage>
        <taxon>Eukaryota</taxon>
        <taxon>Viridiplantae</taxon>
        <taxon>Streptophyta</taxon>
        <taxon>Embryophyta</taxon>
        <taxon>Tracheophyta</taxon>
        <taxon>Spermatophyta</taxon>
        <taxon>Magnoliopsida</taxon>
        <taxon>Liliopsida</taxon>
        <taxon>Poales</taxon>
        <taxon>Poaceae</taxon>
        <taxon>BOP clade</taxon>
        <taxon>Pooideae</taxon>
        <taxon>Poodae</taxon>
        <taxon>Poeae</taxon>
        <taxon>Poeae Chloroplast Group 2 (Poeae type)</taxon>
        <taxon>Loliodinae</taxon>
        <taxon>Loliinae</taxon>
        <taxon>Lolium</taxon>
    </lineage>
</organism>
<feature type="region of interest" description="Disordered" evidence="1">
    <location>
        <begin position="1"/>
        <end position="59"/>
    </location>
</feature>
<proteinExistence type="predicted"/>
<dbReference type="InterPro" id="IPR013103">
    <property type="entry name" value="RVT_2"/>
</dbReference>
<keyword evidence="4" id="KW-1185">Reference proteome</keyword>
<dbReference type="InterPro" id="IPR043502">
    <property type="entry name" value="DNA/RNA_pol_sf"/>
</dbReference>
<accession>A0AAD8WNG7</accession>
<name>A0AAD8WNG7_LOLMU</name>
<dbReference type="EMBL" id="JAUUTY010000003">
    <property type="protein sequence ID" value="KAK1666250.1"/>
    <property type="molecule type" value="Genomic_DNA"/>
</dbReference>
<evidence type="ECO:0000313" key="3">
    <source>
        <dbReference type="EMBL" id="KAK1666250.1"/>
    </source>
</evidence>
<evidence type="ECO:0000259" key="2">
    <source>
        <dbReference type="Pfam" id="PF07727"/>
    </source>
</evidence>
<evidence type="ECO:0000256" key="1">
    <source>
        <dbReference type="SAM" id="MobiDB-lite"/>
    </source>
</evidence>
<gene>
    <name evidence="3" type="ORF">QYE76_054409</name>
</gene>
<feature type="compositionally biased region" description="Basic residues" evidence="1">
    <location>
        <begin position="45"/>
        <end position="59"/>
    </location>
</feature>
<reference evidence="3" key="1">
    <citation type="submission" date="2023-07" db="EMBL/GenBank/DDBJ databases">
        <title>A chromosome-level genome assembly of Lolium multiflorum.</title>
        <authorList>
            <person name="Chen Y."/>
            <person name="Copetti D."/>
            <person name="Kolliker R."/>
            <person name="Studer B."/>
        </authorList>
    </citation>
    <scope>NUCLEOTIDE SEQUENCE</scope>
    <source>
        <strain evidence="3">02402/16</strain>
        <tissue evidence="3">Leaf</tissue>
    </source>
</reference>
<dbReference type="SUPFAM" id="SSF56672">
    <property type="entry name" value="DNA/RNA polymerases"/>
    <property type="match status" value="1"/>
</dbReference>
<feature type="region of interest" description="Disordered" evidence="1">
    <location>
        <begin position="317"/>
        <end position="345"/>
    </location>
</feature>
<dbReference type="Pfam" id="PF07727">
    <property type="entry name" value="RVT_2"/>
    <property type="match status" value="1"/>
</dbReference>
<feature type="compositionally biased region" description="Low complexity" evidence="1">
    <location>
        <begin position="333"/>
        <end position="345"/>
    </location>
</feature>
<feature type="domain" description="Reverse transcriptase Ty1/copia-type" evidence="2">
    <location>
        <begin position="95"/>
        <end position="261"/>
    </location>
</feature>
<dbReference type="AlphaFoldDB" id="A0AAD8WNG7"/>